<sequence length="100" mass="11501">MGPRNKGSIIRRTDLDKTPISEIFRGQLRSRVHRYGDQVTDNVQPFFTLPLYIEKANTVIEAIELMTNKEPIEGMTCSKTNREVEAWQQVSIEELPLVLV</sequence>
<dbReference type="AlphaFoldDB" id="A0A1B6EM27"/>
<protein>
    <submittedName>
        <fullName evidence="1">Uncharacterized protein</fullName>
    </submittedName>
</protein>
<dbReference type="EMBL" id="GECZ01030789">
    <property type="protein sequence ID" value="JAS38980.1"/>
    <property type="molecule type" value="Transcribed_RNA"/>
</dbReference>
<accession>A0A1B6EM27</accession>
<feature type="non-terminal residue" evidence="1">
    <location>
        <position position="100"/>
    </location>
</feature>
<gene>
    <name evidence="1" type="ORF">g.48897</name>
</gene>
<dbReference type="InterPro" id="IPR038765">
    <property type="entry name" value="Papain-like_cys_pep_sf"/>
</dbReference>
<organism evidence="1">
    <name type="scientific">Cuerna arida</name>
    <dbReference type="NCBI Taxonomy" id="1464854"/>
    <lineage>
        <taxon>Eukaryota</taxon>
        <taxon>Metazoa</taxon>
        <taxon>Ecdysozoa</taxon>
        <taxon>Arthropoda</taxon>
        <taxon>Hexapoda</taxon>
        <taxon>Insecta</taxon>
        <taxon>Pterygota</taxon>
        <taxon>Neoptera</taxon>
        <taxon>Paraneoptera</taxon>
        <taxon>Hemiptera</taxon>
        <taxon>Auchenorrhyncha</taxon>
        <taxon>Membracoidea</taxon>
        <taxon>Cicadellidae</taxon>
        <taxon>Cicadellinae</taxon>
        <taxon>Proconiini</taxon>
        <taxon>Cuerna</taxon>
    </lineage>
</organism>
<name>A0A1B6EM27_9HEMI</name>
<proteinExistence type="predicted"/>
<dbReference type="Gene3D" id="3.90.70.10">
    <property type="entry name" value="Cysteine proteinases"/>
    <property type="match status" value="1"/>
</dbReference>
<evidence type="ECO:0000313" key="1">
    <source>
        <dbReference type="EMBL" id="JAS38980.1"/>
    </source>
</evidence>
<reference evidence="1" key="1">
    <citation type="submission" date="2015-11" db="EMBL/GenBank/DDBJ databases">
        <title>De novo transcriptome assembly of four potential Pierce s Disease insect vectors from Arizona vineyards.</title>
        <authorList>
            <person name="Tassone E.E."/>
        </authorList>
    </citation>
    <scope>NUCLEOTIDE SEQUENCE</scope>
</reference>
<dbReference type="SUPFAM" id="SSF54001">
    <property type="entry name" value="Cysteine proteinases"/>
    <property type="match status" value="1"/>
</dbReference>